<name>A0A381SDL5_9ZZZZ</name>
<evidence type="ECO:0000259" key="1">
    <source>
        <dbReference type="Pfam" id="PF00454"/>
    </source>
</evidence>
<gene>
    <name evidence="2" type="ORF">METZ01_LOCUS54265</name>
</gene>
<proteinExistence type="predicted"/>
<dbReference type="InterPro" id="IPR000403">
    <property type="entry name" value="PI3/4_kinase_cat_dom"/>
</dbReference>
<evidence type="ECO:0000313" key="2">
    <source>
        <dbReference type="EMBL" id="SVA01411.1"/>
    </source>
</evidence>
<reference evidence="2" key="1">
    <citation type="submission" date="2018-05" db="EMBL/GenBank/DDBJ databases">
        <authorList>
            <person name="Lanie J.A."/>
            <person name="Ng W.-L."/>
            <person name="Kazmierczak K.M."/>
            <person name="Andrzejewski T.M."/>
            <person name="Davidsen T.M."/>
            <person name="Wayne K.J."/>
            <person name="Tettelin H."/>
            <person name="Glass J.I."/>
            <person name="Rusch D."/>
            <person name="Podicherti R."/>
            <person name="Tsui H.-C.T."/>
            <person name="Winkler M.E."/>
        </authorList>
    </citation>
    <scope>NUCLEOTIDE SEQUENCE</scope>
</reference>
<dbReference type="InterPro" id="IPR022292">
    <property type="entry name" value="CHP03843"/>
</dbReference>
<dbReference type="Pfam" id="PF00454">
    <property type="entry name" value="PI3_PI4_kinase"/>
    <property type="match status" value="1"/>
</dbReference>
<sequence>MPWGSNYTFLIWLSAGAQSKCIRAIYKPRDGEKPLRDFPYGTLYKREYAAYLLSRELGWPNIPLTIVRDGPYGIGSVQLYKDCDPRVTYFEMREDLEEELAEFAVFDLLVNNADRKAGHCILDSNQKIWSIDHGLTFHQSFKLRTVMLEYCGTTIPQRLISDLKSLANRLESVGNIRSSLQDQTSEKEMQALLQRLKRMIEDPILPILDPYRNVPWPFV</sequence>
<dbReference type="AlphaFoldDB" id="A0A381SDL5"/>
<dbReference type="EMBL" id="UINC01002901">
    <property type="protein sequence ID" value="SVA01411.1"/>
    <property type="molecule type" value="Genomic_DNA"/>
</dbReference>
<dbReference type="NCBIfam" id="TIGR03843">
    <property type="entry name" value="SCO1664 family protein"/>
    <property type="match status" value="1"/>
</dbReference>
<protein>
    <recommendedName>
        <fullName evidence="1">PI3K/PI4K catalytic domain-containing protein</fullName>
    </recommendedName>
</protein>
<accession>A0A381SDL5</accession>
<feature type="domain" description="PI3K/PI4K catalytic" evidence="1">
    <location>
        <begin position="75"/>
        <end position="205"/>
    </location>
</feature>
<organism evidence="2">
    <name type="scientific">marine metagenome</name>
    <dbReference type="NCBI Taxonomy" id="408172"/>
    <lineage>
        <taxon>unclassified sequences</taxon>
        <taxon>metagenomes</taxon>
        <taxon>ecological metagenomes</taxon>
    </lineage>
</organism>